<dbReference type="AlphaFoldDB" id="A0A8H4QIE6"/>
<dbReference type="InterPro" id="IPR036047">
    <property type="entry name" value="F-box-like_dom_sf"/>
</dbReference>
<dbReference type="Proteomes" id="UP000521872">
    <property type="component" value="Unassembled WGS sequence"/>
</dbReference>
<comment type="caution">
    <text evidence="3">The sequence shown here is derived from an EMBL/GenBank/DDBJ whole genome shotgun (WGS) entry which is preliminary data.</text>
</comment>
<name>A0A8H4QIE6_9AGAR</name>
<accession>A0A8H4QIE6</accession>
<dbReference type="PROSITE" id="PS50181">
    <property type="entry name" value="FBOX"/>
    <property type="match status" value="1"/>
</dbReference>
<reference evidence="3 4" key="1">
    <citation type="submission" date="2019-12" db="EMBL/GenBank/DDBJ databases">
        <authorList>
            <person name="Floudas D."/>
            <person name="Bentzer J."/>
            <person name="Ahren D."/>
            <person name="Johansson T."/>
            <person name="Persson P."/>
            <person name="Tunlid A."/>
        </authorList>
    </citation>
    <scope>NUCLEOTIDE SEQUENCE [LARGE SCALE GENOMIC DNA]</scope>
    <source>
        <strain evidence="3 4">CBS 102.39</strain>
    </source>
</reference>
<proteinExistence type="predicted"/>
<evidence type="ECO:0000259" key="2">
    <source>
        <dbReference type="PROSITE" id="PS50181"/>
    </source>
</evidence>
<dbReference type="Gene3D" id="1.20.1280.50">
    <property type="match status" value="1"/>
</dbReference>
<feature type="region of interest" description="Disordered" evidence="1">
    <location>
        <begin position="1"/>
        <end position="23"/>
    </location>
</feature>
<sequence>MKALSCADAQGRPGREPLRPDVSKSHLNELPTELILSIFSFLELKPYITSHAVCKLWQRLLPHAEIHPIRRRMLQLYHHMLQAPKFLETRPWLLENLQPFDRQAYIEGLLDQYSDIPEEFQLWVLEWPEKMAVLGIWPGLPLVRFNASTTQTYEGVNWMAYINPLLLALVYNKGSPDIKDNLTPALLIWKTSEHSHWLLFDQDVPELFGRVLLTTYPESPAFYPTLEMYGDDDMPFFVEDFPDWISYLKHRWDAGLKTCPPSYAYANLTDRIKFPVSYQFSSFNGQVLPSPPWTDRQRSGFLEDIRRLLLRLNGGG</sequence>
<dbReference type="InterPro" id="IPR001810">
    <property type="entry name" value="F-box_dom"/>
</dbReference>
<evidence type="ECO:0000313" key="3">
    <source>
        <dbReference type="EMBL" id="KAF4611674.1"/>
    </source>
</evidence>
<feature type="domain" description="F-box" evidence="2">
    <location>
        <begin position="24"/>
        <end position="73"/>
    </location>
</feature>
<keyword evidence="4" id="KW-1185">Reference proteome</keyword>
<dbReference type="SUPFAM" id="SSF81383">
    <property type="entry name" value="F-box domain"/>
    <property type="match status" value="1"/>
</dbReference>
<evidence type="ECO:0000256" key="1">
    <source>
        <dbReference type="SAM" id="MobiDB-lite"/>
    </source>
</evidence>
<gene>
    <name evidence="3" type="ORF">D9613_003686</name>
</gene>
<feature type="compositionally biased region" description="Basic and acidic residues" evidence="1">
    <location>
        <begin position="13"/>
        <end position="23"/>
    </location>
</feature>
<dbReference type="EMBL" id="JAACJL010000057">
    <property type="protein sequence ID" value="KAF4611674.1"/>
    <property type="molecule type" value="Genomic_DNA"/>
</dbReference>
<evidence type="ECO:0000313" key="4">
    <source>
        <dbReference type="Proteomes" id="UP000521872"/>
    </source>
</evidence>
<organism evidence="3 4">
    <name type="scientific">Agrocybe pediades</name>
    <dbReference type="NCBI Taxonomy" id="84607"/>
    <lineage>
        <taxon>Eukaryota</taxon>
        <taxon>Fungi</taxon>
        <taxon>Dikarya</taxon>
        <taxon>Basidiomycota</taxon>
        <taxon>Agaricomycotina</taxon>
        <taxon>Agaricomycetes</taxon>
        <taxon>Agaricomycetidae</taxon>
        <taxon>Agaricales</taxon>
        <taxon>Agaricineae</taxon>
        <taxon>Strophariaceae</taxon>
        <taxon>Agrocybe</taxon>
    </lineage>
</organism>
<dbReference type="Pfam" id="PF12937">
    <property type="entry name" value="F-box-like"/>
    <property type="match status" value="1"/>
</dbReference>
<protein>
    <recommendedName>
        <fullName evidence="2">F-box domain-containing protein</fullName>
    </recommendedName>
</protein>